<feature type="binding site" evidence="20">
    <location>
        <begin position="179"/>
        <end position="181"/>
    </location>
    <ligand>
        <name>ATP</name>
        <dbReference type="ChEBI" id="CHEBI:30616"/>
    </ligand>
</feature>
<keyword evidence="6 18" id="KW-0963">Cytoplasm</keyword>
<dbReference type="Proteomes" id="UP000037425">
    <property type="component" value="Unassembled WGS sequence"/>
</dbReference>
<evidence type="ECO:0000256" key="13">
    <source>
        <dbReference type="ARBA" id="ARBA00022984"/>
    </source>
</evidence>
<dbReference type="Gene3D" id="3.40.50.20">
    <property type="match status" value="1"/>
</dbReference>
<keyword evidence="9 20" id="KW-0547">Nucleotide-binding</keyword>
<dbReference type="GO" id="GO:0071555">
    <property type="term" value="P:cell wall organization"/>
    <property type="evidence" value="ECO:0007669"/>
    <property type="project" value="UniProtKB-KW"/>
</dbReference>
<feature type="binding site" evidence="21">
    <location>
        <position position="315"/>
    </location>
    <ligand>
        <name>Mg(2+)</name>
        <dbReference type="ChEBI" id="CHEBI:18420"/>
        <label>1</label>
    </ligand>
</feature>
<keyword evidence="10 22" id="KW-0067">ATP-binding</keyword>
<evidence type="ECO:0000256" key="6">
    <source>
        <dbReference type="ARBA" id="ARBA00022490"/>
    </source>
</evidence>
<dbReference type="GO" id="GO:0005524">
    <property type="term" value="F:ATP binding"/>
    <property type="evidence" value="ECO:0007669"/>
    <property type="project" value="UniProtKB-UniRule"/>
</dbReference>
<evidence type="ECO:0000313" key="25">
    <source>
        <dbReference type="Proteomes" id="UP000037425"/>
    </source>
</evidence>
<name>A0A0L8C6M7_ENSAD</name>
<feature type="binding site" evidence="21">
    <location>
        <position position="315"/>
    </location>
    <ligand>
        <name>Mg(2+)</name>
        <dbReference type="ChEBI" id="CHEBI:18420"/>
        <label>2</label>
    </ligand>
</feature>
<evidence type="ECO:0000256" key="22">
    <source>
        <dbReference type="PROSITE-ProRule" id="PRU00409"/>
    </source>
</evidence>
<dbReference type="Gene3D" id="3.30.470.20">
    <property type="entry name" value="ATP-grasp fold, B domain"/>
    <property type="match status" value="1"/>
</dbReference>
<feature type="active site" evidence="19">
    <location>
        <position position="187"/>
    </location>
</feature>
<keyword evidence="7 18" id="KW-0436">Ligase</keyword>
<evidence type="ECO:0000256" key="18">
    <source>
        <dbReference type="HAMAP-Rule" id="MF_00047"/>
    </source>
</evidence>
<dbReference type="InterPro" id="IPR011127">
    <property type="entry name" value="Dala_Dala_lig_N"/>
</dbReference>
<dbReference type="GO" id="GO:0005829">
    <property type="term" value="C:cytosol"/>
    <property type="evidence" value="ECO:0007669"/>
    <property type="project" value="TreeGrafter"/>
</dbReference>
<dbReference type="NCBIfam" id="TIGR01205">
    <property type="entry name" value="D_ala_D_alaTIGR"/>
    <property type="match status" value="1"/>
</dbReference>
<comment type="cofactor">
    <cofactor evidence="21">
        <name>Mg(2+)</name>
        <dbReference type="ChEBI" id="CHEBI:18420"/>
    </cofactor>
    <cofactor evidence="21">
        <name>Mn(2+)</name>
        <dbReference type="ChEBI" id="CHEBI:29035"/>
    </cofactor>
    <text evidence="21">Binds 2 magnesium or manganese ions per subunit.</text>
</comment>
<dbReference type="Pfam" id="PF07478">
    <property type="entry name" value="Dala_Dala_lig_C"/>
    <property type="match status" value="1"/>
</dbReference>
<dbReference type="PROSITE" id="PS00844">
    <property type="entry name" value="DALA_DALA_LIGASE_2"/>
    <property type="match status" value="1"/>
</dbReference>
<dbReference type="InterPro" id="IPR011095">
    <property type="entry name" value="Dala_Dala_lig_C"/>
</dbReference>
<evidence type="ECO:0000256" key="9">
    <source>
        <dbReference type="ARBA" id="ARBA00022741"/>
    </source>
</evidence>
<feature type="active site" evidence="19">
    <location>
        <position position="326"/>
    </location>
</feature>
<keyword evidence="14 21" id="KW-0464">Manganese</keyword>
<dbReference type="NCBIfam" id="NF002528">
    <property type="entry name" value="PRK01966.1-4"/>
    <property type="match status" value="1"/>
</dbReference>
<dbReference type="InterPro" id="IPR013815">
    <property type="entry name" value="ATP_grasp_subdomain_1"/>
</dbReference>
<evidence type="ECO:0000256" key="20">
    <source>
        <dbReference type="PIRSR" id="PIRSR039102-2"/>
    </source>
</evidence>
<evidence type="ECO:0000256" key="2">
    <source>
        <dbReference type="ARBA" id="ARBA00003921"/>
    </source>
</evidence>
<evidence type="ECO:0000256" key="17">
    <source>
        <dbReference type="ARBA" id="ARBA00060592"/>
    </source>
</evidence>
<dbReference type="PANTHER" id="PTHR23132:SF25">
    <property type="entry name" value="D-ALANINE--D-ALANINE LIGASE A"/>
    <property type="match status" value="1"/>
</dbReference>
<dbReference type="Gene3D" id="3.30.1490.20">
    <property type="entry name" value="ATP-grasp fold, A domain"/>
    <property type="match status" value="1"/>
</dbReference>
<dbReference type="SUPFAM" id="SSF52440">
    <property type="entry name" value="PreATP-grasp domain"/>
    <property type="match status" value="1"/>
</dbReference>
<evidence type="ECO:0000256" key="8">
    <source>
        <dbReference type="ARBA" id="ARBA00022723"/>
    </source>
</evidence>
<dbReference type="HAMAP" id="MF_00047">
    <property type="entry name" value="Dala_Dala_lig"/>
    <property type="match status" value="1"/>
</dbReference>
<feature type="binding site" evidence="20">
    <location>
        <begin position="187"/>
        <end position="188"/>
    </location>
    <ligand>
        <name>ATP</name>
        <dbReference type="ChEBI" id="CHEBI:30616"/>
    </ligand>
</feature>
<keyword evidence="12 18" id="KW-0133">Cell shape</keyword>
<comment type="caution">
    <text evidence="24">The sequence shown here is derived from an EMBL/GenBank/DDBJ whole genome shotgun (WGS) entry which is preliminary data.</text>
</comment>
<protein>
    <recommendedName>
        <fullName evidence="18">D-alanine--D-alanine ligase</fullName>
        <ecNumber evidence="18">6.3.2.4</ecNumber>
    </recommendedName>
    <alternativeName>
        <fullName evidence="18">D-Ala-D-Ala ligase</fullName>
    </alternativeName>
    <alternativeName>
        <fullName evidence="18">D-alanylalanine synthetase</fullName>
    </alternativeName>
</protein>
<dbReference type="InterPro" id="IPR016185">
    <property type="entry name" value="PreATP-grasp_dom_sf"/>
</dbReference>
<evidence type="ECO:0000256" key="15">
    <source>
        <dbReference type="ARBA" id="ARBA00023316"/>
    </source>
</evidence>
<accession>A0A0L8C6M7</accession>
<evidence type="ECO:0000313" key="24">
    <source>
        <dbReference type="EMBL" id="KOF22555.1"/>
    </source>
</evidence>
<dbReference type="RefSeq" id="WP_053247355.1">
    <property type="nucleotide sequence ID" value="NZ_LGAP01000001.1"/>
</dbReference>
<comment type="similarity">
    <text evidence="5 18">Belongs to the D-alanine--D-alanine ligase family.</text>
</comment>
<evidence type="ECO:0000256" key="14">
    <source>
        <dbReference type="ARBA" id="ARBA00023211"/>
    </source>
</evidence>
<dbReference type="PIRSF" id="PIRSF039102">
    <property type="entry name" value="Ddl/VanB"/>
    <property type="match status" value="1"/>
</dbReference>
<reference evidence="25" key="1">
    <citation type="submission" date="2015-07" db="EMBL/GenBank/DDBJ databases">
        <title>Whole genome sequence of an Ensifer adhaerens strain isolated from a cave pool in the Wind Cave National Park.</title>
        <authorList>
            <person name="Eng W.W.H."/>
            <person name="Gan H.M."/>
            <person name="Barton H.A."/>
            <person name="Savka M.A."/>
        </authorList>
    </citation>
    <scope>NUCLEOTIDE SEQUENCE [LARGE SCALE GENOMIC DNA]</scope>
    <source>
        <strain evidence="25">SD006</strain>
    </source>
</reference>
<dbReference type="GO" id="GO:0046872">
    <property type="term" value="F:metal ion binding"/>
    <property type="evidence" value="ECO:0007669"/>
    <property type="project" value="UniProtKB-KW"/>
</dbReference>
<keyword evidence="8 21" id="KW-0479">Metal-binding</keyword>
<proteinExistence type="inferred from homology"/>
<dbReference type="FunFam" id="3.30.1490.20:FF:000007">
    <property type="entry name" value="D-alanine--D-alanine ligase"/>
    <property type="match status" value="1"/>
</dbReference>
<dbReference type="AlphaFoldDB" id="A0A0L8C6M7"/>
<dbReference type="GO" id="GO:0008716">
    <property type="term" value="F:D-alanine-D-alanine ligase activity"/>
    <property type="evidence" value="ECO:0007669"/>
    <property type="project" value="UniProtKB-UniRule"/>
</dbReference>
<evidence type="ECO:0000256" key="16">
    <source>
        <dbReference type="ARBA" id="ARBA00047614"/>
    </source>
</evidence>
<comment type="pathway">
    <text evidence="4 18">Cell wall biogenesis; peptidoglycan biosynthesis.</text>
</comment>
<dbReference type="SUPFAM" id="SSF56059">
    <property type="entry name" value="Glutathione synthetase ATP-binding domain-like"/>
    <property type="match status" value="1"/>
</dbReference>
<evidence type="ECO:0000256" key="19">
    <source>
        <dbReference type="PIRSR" id="PIRSR039102-1"/>
    </source>
</evidence>
<dbReference type="PANTHER" id="PTHR23132">
    <property type="entry name" value="D-ALANINE--D-ALANINE LIGASE"/>
    <property type="match status" value="1"/>
</dbReference>
<feature type="binding site" evidence="21">
    <location>
        <position position="302"/>
    </location>
    <ligand>
        <name>Mg(2+)</name>
        <dbReference type="ChEBI" id="CHEBI:18420"/>
        <label>1</label>
    </ligand>
</feature>
<dbReference type="PROSITE" id="PS50975">
    <property type="entry name" value="ATP_GRASP"/>
    <property type="match status" value="1"/>
</dbReference>
<dbReference type="OrthoDB" id="9813261at2"/>
<dbReference type="FunFam" id="3.30.470.20:FF:000008">
    <property type="entry name" value="D-alanine--D-alanine ligase"/>
    <property type="match status" value="1"/>
</dbReference>
<gene>
    <name evidence="18" type="primary">ddl</name>
    <name evidence="24" type="ORF">AC244_03280</name>
</gene>
<evidence type="ECO:0000256" key="1">
    <source>
        <dbReference type="ARBA" id="ARBA00001936"/>
    </source>
</evidence>
<dbReference type="EMBL" id="LGAP01000001">
    <property type="protein sequence ID" value="KOF22555.1"/>
    <property type="molecule type" value="Genomic_DNA"/>
</dbReference>
<organism evidence="24 25">
    <name type="scientific">Ensifer adhaerens</name>
    <name type="common">Sinorhizobium morelense</name>
    <dbReference type="NCBI Taxonomy" id="106592"/>
    <lineage>
        <taxon>Bacteria</taxon>
        <taxon>Pseudomonadati</taxon>
        <taxon>Pseudomonadota</taxon>
        <taxon>Alphaproteobacteria</taxon>
        <taxon>Hyphomicrobiales</taxon>
        <taxon>Rhizobiaceae</taxon>
        <taxon>Sinorhizobium/Ensifer group</taxon>
        <taxon>Ensifer</taxon>
    </lineage>
</organism>
<sequence>MTSRLRVGVLFGGQSAEHDVSILSARNVLKAIDSAKYEIVPILIDRTGQWLLIEMTAGSLPADITYAGTKVCLVPGGRGRLIAFDEAAGAMMHPPAIDILFPVLHGLHGEDGSIQGLAQVCNIPLVGCGILGSATAIDKEMAKRLLREAGLPVARSVTARPDQRPDFESVRAALGQPVFVKPARQGSSVGVSKARTAEEFNAALDEGFKFDTKVLIEEFVQAREIECAVLERSDGSLMVSVPGEIATSASHGFYTYEAKYLDEDGAAISIPAVLPDEVTQRLQDMAGQAFIALGCEGLARVDFFVRPDLSVVINEVNTMPGFTDISMYPKAMAASGVRYTELVGLLIEHGLARAALAR</sequence>
<feature type="binding site" evidence="21">
    <location>
        <position position="317"/>
    </location>
    <ligand>
        <name>Mg(2+)</name>
        <dbReference type="ChEBI" id="CHEBI:18420"/>
        <label>2</label>
    </ligand>
</feature>
<comment type="function">
    <text evidence="2 18">Cell wall formation.</text>
</comment>
<evidence type="ECO:0000256" key="3">
    <source>
        <dbReference type="ARBA" id="ARBA00004496"/>
    </source>
</evidence>
<keyword evidence="15 18" id="KW-0961">Cell wall biogenesis/degradation</keyword>
<evidence type="ECO:0000256" key="12">
    <source>
        <dbReference type="ARBA" id="ARBA00022960"/>
    </source>
</evidence>
<evidence type="ECO:0000259" key="23">
    <source>
        <dbReference type="PROSITE" id="PS50975"/>
    </source>
</evidence>
<dbReference type="GO" id="GO:0009252">
    <property type="term" value="P:peptidoglycan biosynthetic process"/>
    <property type="evidence" value="ECO:0007669"/>
    <property type="project" value="UniProtKB-UniRule"/>
</dbReference>
<dbReference type="GO" id="GO:0008360">
    <property type="term" value="P:regulation of cell shape"/>
    <property type="evidence" value="ECO:0007669"/>
    <property type="project" value="UniProtKB-KW"/>
</dbReference>
<comment type="subcellular location">
    <subcellularLocation>
        <location evidence="3 18">Cytoplasm</location>
    </subcellularLocation>
</comment>
<feature type="binding site" evidence="20">
    <location>
        <begin position="314"/>
        <end position="315"/>
    </location>
    <ligand>
        <name>ATP</name>
        <dbReference type="ChEBI" id="CHEBI:30616"/>
    </ligand>
</feature>
<feature type="binding site" evidence="20">
    <location>
        <position position="139"/>
    </location>
    <ligand>
        <name>ATP</name>
        <dbReference type="ChEBI" id="CHEBI:30616"/>
    </ligand>
</feature>
<feature type="active site" evidence="19">
    <location>
        <position position="17"/>
    </location>
</feature>
<evidence type="ECO:0000256" key="10">
    <source>
        <dbReference type="ARBA" id="ARBA00022840"/>
    </source>
</evidence>
<dbReference type="PROSITE" id="PS00843">
    <property type="entry name" value="DALA_DALA_LIGASE_1"/>
    <property type="match status" value="1"/>
</dbReference>
<dbReference type="PATRIC" id="fig|106592.7.peg.700"/>
<evidence type="ECO:0000256" key="4">
    <source>
        <dbReference type="ARBA" id="ARBA00004752"/>
    </source>
</evidence>
<keyword evidence="13 18" id="KW-0573">Peptidoglycan synthesis</keyword>
<evidence type="ECO:0000256" key="7">
    <source>
        <dbReference type="ARBA" id="ARBA00022598"/>
    </source>
</evidence>
<dbReference type="InterPro" id="IPR011761">
    <property type="entry name" value="ATP-grasp"/>
</dbReference>
<dbReference type="EC" id="6.3.2.4" evidence="18"/>
<dbReference type="UniPathway" id="UPA00219"/>
<feature type="binding site" evidence="20">
    <location>
        <begin position="217"/>
        <end position="224"/>
    </location>
    <ligand>
        <name>ATP</name>
        <dbReference type="ChEBI" id="CHEBI:30616"/>
    </ligand>
</feature>
<comment type="catalytic activity">
    <reaction evidence="16 18">
        <text>2 D-alanine + ATP = D-alanyl-D-alanine + ADP + phosphate + H(+)</text>
        <dbReference type="Rhea" id="RHEA:11224"/>
        <dbReference type="ChEBI" id="CHEBI:15378"/>
        <dbReference type="ChEBI" id="CHEBI:30616"/>
        <dbReference type="ChEBI" id="CHEBI:43474"/>
        <dbReference type="ChEBI" id="CHEBI:57416"/>
        <dbReference type="ChEBI" id="CHEBI:57822"/>
        <dbReference type="ChEBI" id="CHEBI:456216"/>
        <dbReference type="EC" id="6.3.2.4"/>
    </reaction>
</comment>
<dbReference type="Pfam" id="PF01820">
    <property type="entry name" value="Dala_Dala_lig_N"/>
    <property type="match status" value="1"/>
</dbReference>
<evidence type="ECO:0000256" key="11">
    <source>
        <dbReference type="ARBA" id="ARBA00022842"/>
    </source>
</evidence>
<dbReference type="InterPro" id="IPR005905">
    <property type="entry name" value="D_ala_D_ala"/>
</dbReference>
<feature type="domain" description="ATP-grasp" evidence="23">
    <location>
        <begin position="143"/>
        <end position="348"/>
    </location>
</feature>
<keyword evidence="11 21" id="KW-0460">Magnesium</keyword>
<evidence type="ECO:0000256" key="21">
    <source>
        <dbReference type="PIRSR" id="PIRSR039102-3"/>
    </source>
</evidence>
<comment type="pathway">
    <text evidence="17">Glycan biosynthesis.</text>
</comment>
<dbReference type="InterPro" id="IPR000291">
    <property type="entry name" value="D-Ala_lig_Van_CS"/>
</dbReference>
<comment type="cofactor">
    <cofactor evidence="1">
        <name>Mn(2+)</name>
        <dbReference type="ChEBI" id="CHEBI:29035"/>
    </cofactor>
</comment>
<evidence type="ECO:0000256" key="5">
    <source>
        <dbReference type="ARBA" id="ARBA00010871"/>
    </source>
</evidence>